<dbReference type="PANTHER" id="PTHR35525">
    <property type="entry name" value="BLL6575 PROTEIN"/>
    <property type="match status" value="1"/>
</dbReference>
<evidence type="ECO:0000313" key="4">
    <source>
        <dbReference type="Proteomes" id="UP001596413"/>
    </source>
</evidence>
<dbReference type="SUPFAM" id="SSF160904">
    <property type="entry name" value="Jann2411-like"/>
    <property type="match status" value="1"/>
</dbReference>
<dbReference type="Proteomes" id="UP001596413">
    <property type="component" value="Unassembled WGS sequence"/>
</dbReference>
<proteinExistence type="predicted"/>
<dbReference type="Pfam" id="PF11706">
    <property type="entry name" value="zf-CGNR"/>
    <property type="match status" value="1"/>
</dbReference>
<evidence type="ECO:0000256" key="1">
    <source>
        <dbReference type="SAM" id="MobiDB-lite"/>
    </source>
</evidence>
<reference evidence="4" key="1">
    <citation type="journal article" date="2019" name="Int. J. Syst. Evol. Microbiol.">
        <title>The Global Catalogue of Microorganisms (GCM) 10K type strain sequencing project: providing services to taxonomists for standard genome sequencing and annotation.</title>
        <authorList>
            <consortium name="The Broad Institute Genomics Platform"/>
            <consortium name="The Broad Institute Genome Sequencing Center for Infectious Disease"/>
            <person name="Wu L."/>
            <person name="Ma J."/>
        </authorList>
    </citation>
    <scope>NUCLEOTIDE SEQUENCE [LARGE SCALE GENOMIC DNA]</scope>
    <source>
        <strain evidence="4">CGMCC 1.13681</strain>
    </source>
</reference>
<dbReference type="InterPro" id="IPR010852">
    <property type="entry name" value="ABATE"/>
</dbReference>
<feature type="compositionally biased region" description="Low complexity" evidence="1">
    <location>
        <begin position="180"/>
        <end position="190"/>
    </location>
</feature>
<feature type="domain" description="Zinc finger CGNR" evidence="2">
    <location>
        <begin position="132"/>
        <end position="175"/>
    </location>
</feature>
<accession>A0ABW2G7Z3</accession>
<evidence type="ECO:0000259" key="2">
    <source>
        <dbReference type="Pfam" id="PF11706"/>
    </source>
</evidence>
<comment type="caution">
    <text evidence="3">The sequence shown here is derived from an EMBL/GenBank/DDBJ whole genome shotgun (WGS) entry which is preliminary data.</text>
</comment>
<feature type="region of interest" description="Disordered" evidence="1">
    <location>
        <begin position="167"/>
        <end position="190"/>
    </location>
</feature>
<name>A0ABW2G7Z3_9ACTN</name>
<organism evidence="3 4">
    <name type="scientific">Streptomyces polyrhachis</name>
    <dbReference type="NCBI Taxonomy" id="1282885"/>
    <lineage>
        <taxon>Bacteria</taxon>
        <taxon>Bacillati</taxon>
        <taxon>Actinomycetota</taxon>
        <taxon>Actinomycetes</taxon>
        <taxon>Kitasatosporales</taxon>
        <taxon>Streptomycetaceae</taxon>
        <taxon>Streptomyces</taxon>
    </lineage>
</organism>
<dbReference type="PANTHER" id="PTHR35525:SF3">
    <property type="entry name" value="BLL6575 PROTEIN"/>
    <property type="match status" value="1"/>
</dbReference>
<keyword evidence="4" id="KW-1185">Reference proteome</keyword>
<protein>
    <submittedName>
        <fullName evidence="3">CGNR zinc finger domain-containing protein</fullName>
    </submittedName>
</protein>
<gene>
    <name evidence="3" type="ORF">ACFQLX_01720</name>
</gene>
<evidence type="ECO:0000313" key="3">
    <source>
        <dbReference type="EMBL" id="MFC7216895.1"/>
    </source>
</evidence>
<sequence length="190" mass="20124">MLEPPASAVLVEAFANTVDVEEGSDEIATPAALADWLRSHGLPTGDGGLPAGLHASYLALRAGIREELGAHVGDTPDPDLLAAADRVLAEHPAVITARGALTPPAGLPAQRRALVLLAIAWSELVTTGDAARLKRCAEHTCGWAFWDVSKNRSRRWCSMRVCGNRNKSRSYASRRRSDSADSTDSAGSTD</sequence>
<dbReference type="InterPro" id="IPR023286">
    <property type="entry name" value="ABATE_dom_sf"/>
</dbReference>
<dbReference type="InterPro" id="IPR021005">
    <property type="entry name" value="Znf_CGNR"/>
</dbReference>
<dbReference type="Gene3D" id="1.10.3300.10">
    <property type="entry name" value="Jann2411-like domain"/>
    <property type="match status" value="1"/>
</dbReference>
<dbReference type="EMBL" id="JBHSZO010000002">
    <property type="protein sequence ID" value="MFC7216895.1"/>
    <property type="molecule type" value="Genomic_DNA"/>
</dbReference>
<dbReference type="RefSeq" id="WP_386410969.1">
    <property type="nucleotide sequence ID" value="NZ_JBHSZO010000002.1"/>
</dbReference>
<dbReference type="Pfam" id="PF07336">
    <property type="entry name" value="ABATE"/>
    <property type="match status" value="1"/>
</dbReference>